<accession>A0A6A7BK41</accession>
<gene>
    <name evidence="2" type="ORF">T440DRAFT_475877</name>
</gene>
<dbReference type="EMBL" id="MU006292">
    <property type="protein sequence ID" value="KAF2854789.1"/>
    <property type="molecule type" value="Genomic_DNA"/>
</dbReference>
<proteinExistence type="predicted"/>
<evidence type="ECO:0000256" key="1">
    <source>
        <dbReference type="SAM" id="MobiDB-lite"/>
    </source>
</evidence>
<protein>
    <submittedName>
        <fullName evidence="2">Uncharacterized protein</fullName>
    </submittedName>
</protein>
<feature type="compositionally biased region" description="Basic and acidic residues" evidence="1">
    <location>
        <begin position="156"/>
        <end position="179"/>
    </location>
</feature>
<dbReference type="AlphaFoldDB" id="A0A6A7BK41"/>
<sequence length="403" mass="45111">MPSHEEQDRVHLHGRRAGNVDHLKRIAHALNYTSFDPEKFPKGPSQAVRNVEVNRKPEKKQASFTLGVTCNDGSEEAVYDDMDEDIEPERLHIKKQSVSSLEELNRKGLQKSSLGAAIVNLRVFPPRLRSIPPIEDDSAQGISDSSTLNNPASVHASEELHESRSLAQEHWKQTQPKPEIKASPRCFQQTFVELFAGRRKPAKSAPMKKSCSNEPVFDESSYWVWSEEEGQAVLDRSSYIAAEPRLLLPEVIPDARPRGAALVLHHPDHCDFLPLRREHMLTGYAVVQADRFMPEKIHRGFNASGDPITPPMPTLAPFGYRAHMQGNSAAKLLDRDNKTWAGLNDKNPSPEKMPFAKKSSVEADLNEPQKPEDNSRTVGVQPAPCYLQHTGDNYPYTQGEVVA</sequence>
<evidence type="ECO:0000313" key="3">
    <source>
        <dbReference type="Proteomes" id="UP000799423"/>
    </source>
</evidence>
<reference evidence="2" key="1">
    <citation type="submission" date="2020-01" db="EMBL/GenBank/DDBJ databases">
        <authorList>
            <consortium name="DOE Joint Genome Institute"/>
            <person name="Haridas S."/>
            <person name="Albert R."/>
            <person name="Binder M."/>
            <person name="Bloem J."/>
            <person name="Labutti K."/>
            <person name="Salamov A."/>
            <person name="Andreopoulos B."/>
            <person name="Baker S.E."/>
            <person name="Barry K."/>
            <person name="Bills G."/>
            <person name="Bluhm B.H."/>
            <person name="Cannon C."/>
            <person name="Castanera R."/>
            <person name="Culley D.E."/>
            <person name="Daum C."/>
            <person name="Ezra D."/>
            <person name="Gonzalez J.B."/>
            <person name="Henrissat B."/>
            <person name="Kuo A."/>
            <person name="Liang C."/>
            <person name="Lipzen A."/>
            <person name="Lutzoni F."/>
            <person name="Magnuson J."/>
            <person name="Mondo S."/>
            <person name="Nolan M."/>
            <person name="Ohm R."/>
            <person name="Pangilinan J."/>
            <person name="Park H.-J."/>
            <person name="Ramirez L."/>
            <person name="Alfaro M."/>
            <person name="Sun H."/>
            <person name="Tritt A."/>
            <person name="Yoshinaga Y."/>
            <person name="Zwiers L.-H."/>
            <person name="Turgeon B.G."/>
            <person name="Goodwin S.B."/>
            <person name="Spatafora J.W."/>
            <person name="Crous P.W."/>
            <person name="Grigoriev I.V."/>
        </authorList>
    </citation>
    <scope>NUCLEOTIDE SEQUENCE</scope>
    <source>
        <strain evidence="2">IPT5</strain>
    </source>
</reference>
<feature type="compositionally biased region" description="Polar residues" evidence="1">
    <location>
        <begin position="140"/>
        <end position="152"/>
    </location>
</feature>
<organism evidence="2 3">
    <name type="scientific">Plenodomus tracheiphilus IPT5</name>
    <dbReference type="NCBI Taxonomy" id="1408161"/>
    <lineage>
        <taxon>Eukaryota</taxon>
        <taxon>Fungi</taxon>
        <taxon>Dikarya</taxon>
        <taxon>Ascomycota</taxon>
        <taxon>Pezizomycotina</taxon>
        <taxon>Dothideomycetes</taxon>
        <taxon>Pleosporomycetidae</taxon>
        <taxon>Pleosporales</taxon>
        <taxon>Pleosporineae</taxon>
        <taxon>Leptosphaeriaceae</taxon>
        <taxon>Plenodomus</taxon>
    </lineage>
</organism>
<name>A0A6A7BK41_9PLEO</name>
<keyword evidence="3" id="KW-1185">Reference proteome</keyword>
<dbReference type="OrthoDB" id="3796666at2759"/>
<feature type="region of interest" description="Disordered" evidence="1">
    <location>
        <begin position="132"/>
        <end position="179"/>
    </location>
</feature>
<dbReference type="Proteomes" id="UP000799423">
    <property type="component" value="Unassembled WGS sequence"/>
</dbReference>
<feature type="region of interest" description="Disordered" evidence="1">
    <location>
        <begin position="339"/>
        <end position="403"/>
    </location>
</feature>
<evidence type="ECO:0000313" key="2">
    <source>
        <dbReference type="EMBL" id="KAF2854789.1"/>
    </source>
</evidence>